<reference evidence="1 2" key="1">
    <citation type="journal article" date="2014" name="ISME J.">
        <title>Adaptation of an abundant Roseobacter RCA organism to pelagic systems revealed by genomic and transcriptomic analyses.</title>
        <authorList>
            <person name="Voget S."/>
            <person name="Wemheuer B."/>
            <person name="Brinkhoff T."/>
            <person name="Vollmers J."/>
            <person name="Dietrich S."/>
            <person name="Giebel H.A."/>
            <person name="Beardsley C."/>
            <person name="Sardemann C."/>
            <person name="Bakenhus I."/>
            <person name="Billerbeck S."/>
            <person name="Daniel R."/>
            <person name="Simon M."/>
        </authorList>
    </citation>
    <scope>NUCLEOTIDE SEQUENCE [LARGE SCALE GENOMIC DNA]</scope>
    <source>
        <strain evidence="1 2">RCA23</strain>
    </source>
</reference>
<organism evidence="1 2">
    <name type="scientific">Planktomarina temperata RCA23</name>
    <dbReference type="NCBI Taxonomy" id="666509"/>
    <lineage>
        <taxon>Bacteria</taxon>
        <taxon>Pseudomonadati</taxon>
        <taxon>Pseudomonadota</taxon>
        <taxon>Alphaproteobacteria</taxon>
        <taxon>Rhodobacterales</taxon>
        <taxon>Paracoccaceae</taxon>
        <taxon>Planktomarina</taxon>
    </lineage>
</organism>
<evidence type="ECO:0000313" key="1">
    <source>
        <dbReference type="EMBL" id="AII87025.1"/>
    </source>
</evidence>
<evidence type="ECO:0000313" key="2">
    <source>
        <dbReference type="Proteomes" id="UP000028680"/>
    </source>
</evidence>
<gene>
    <name evidence="1" type="ORF">RCA23_c14860</name>
</gene>
<keyword evidence="2" id="KW-1185">Reference proteome</keyword>
<dbReference type="EMBL" id="CP003984">
    <property type="protein sequence ID" value="AII87025.1"/>
    <property type="molecule type" value="Genomic_DNA"/>
</dbReference>
<sequence length="156" mass="17444">MNFRIMFLIAALGPMKAQAWEVFQEREDDGRVFTIAEQAGEAGAFLRLVCFEKKIHLEVIFPAALEPVDDTVELFQIDDRPERLVAGFVDEIDASTSIFVGVDRRDEPAASTKILVDEMAAGQAVFLGDPDAREAIERWSLQGSRKAINQIRNKCT</sequence>
<dbReference type="Proteomes" id="UP000028680">
    <property type="component" value="Chromosome"/>
</dbReference>
<proteinExistence type="predicted"/>
<dbReference type="AlphaFoldDB" id="A0AAN0VIC2"/>
<dbReference type="RefSeq" id="WP_169701368.1">
    <property type="nucleotide sequence ID" value="NZ_CP003984.1"/>
</dbReference>
<dbReference type="KEGG" id="ptp:RCA23_c14860"/>
<name>A0AAN0VIC2_9RHOB</name>
<accession>A0AAN0VIC2</accession>
<protein>
    <submittedName>
        <fullName evidence="1">Uncharacterized protein</fullName>
    </submittedName>
</protein>